<keyword evidence="1" id="KW-0472">Membrane</keyword>
<keyword evidence="1" id="KW-0812">Transmembrane</keyword>
<keyword evidence="3" id="KW-1185">Reference proteome</keyword>
<accession>A0A2T9YNH7</accession>
<protein>
    <submittedName>
        <fullName evidence="2">Uncharacterized protein</fullName>
    </submittedName>
</protein>
<dbReference type="GO" id="GO:0070072">
    <property type="term" value="P:vacuolar proton-transporting V-type ATPase complex assembly"/>
    <property type="evidence" value="ECO:0007669"/>
    <property type="project" value="InterPro"/>
</dbReference>
<feature type="transmembrane region" description="Helical" evidence="1">
    <location>
        <begin position="216"/>
        <end position="236"/>
    </location>
</feature>
<gene>
    <name evidence="2" type="ORF">BB561_002962</name>
</gene>
<keyword evidence="1" id="KW-1133">Transmembrane helix</keyword>
<sequence length="249" mass="28257">MAQVFYIISPTVLDTVFEAAATLKPAKPKLKLNIDGFLCSGTNTLVFSQLEHLAETYTSINKTKLYQVALDLPTLKHTANILNLTLQKKVYLYQLLKHSQLFYPSYIPKEKNTDKATLEAEETLKIKKYAFMKKNVTSNPLVANELYSHSKQNVSLEYQNNNPDYASCDNISFGNEFKQANHYIMVIINVIFSSLGFAYFVHYFSYIITADIGLRVLISLFSFFGLAAIETTLYMLSFSRSLSNSPDDD</sequence>
<dbReference type="Proteomes" id="UP000245383">
    <property type="component" value="Unassembled WGS sequence"/>
</dbReference>
<proteinExistence type="predicted"/>
<dbReference type="EMBL" id="MBFR01000109">
    <property type="protein sequence ID" value="PVU93898.1"/>
    <property type="molecule type" value="Genomic_DNA"/>
</dbReference>
<dbReference type="AlphaFoldDB" id="A0A2T9YNH7"/>
<name>A0A2T9YNH7_9FUNG</name>
<evidence type="ECO:0000313" key="3">
    <source>
        <dbReference type="Proteomes" id="UP000245383"/>
    </source>
</evidence>
<dbReference type="OrthoDB" id="19981at2759"/>
<comment type="caution">
    <text evidence="2">The sequence shown here is derived from an EMBL/GenBank/DDBJ whole genome shotgun (WGS) entry which is preliminary data.</text>
</comment>
<feature type="transmembrane region" description="Helical" evidence="1">
    <location>
        <begin position="183"/>
        <end position="204"/>
    </location>
</feature>
<dbReference type="Pfam" id="PF11712">
    <property type="entry name" value="Vma12"/>
    <property type="match status" value="1"/>
</dbReference>
<evidence type="ECO:0000313" key="2">
    <source>
        <dbReference type="EMBL" id="PVU93898.1"/>
    </source>
</evidence>
<reference evidence="2 3" key="1">
    <citation type="journal article" date="2018" name="MBio">
        <title>Comparative Genomics Reveals the Core Gene Toolbox for the Fungus-Insect Symbiosis.</title>
        <authorList>
            <person name="Wang Y."/>
            <person name="Stata M."/>
            <person name="Wang W."/>
            <person name="Stajich J.E."/>
            <person name="White M.M."/>
            <person name="Moncalvo J.M."/>
        </authorList>
    </citation>
    <scope>NUCLEOTIDE SEQUENCE [LARGE SCALE GENOMIC DNA]</scope>
    <source>
        <strain evidence="2 3">SWE-8-4</strain>
    </source>
</reference>
<organism evidence="2 3">
    <name type="scientific">Smittium simulii</name>
    <dbReference type="NCBI Taxonomy" id="133385"/>
    <lineage>
        <taxon>Eukaryota</taxon>
        <taxon>Fungi</taxon>
        <taxon>Fungi incertae sedis</taxon>
        <taxon>Zoopagomycota</taxon>
        <taxon>Kickxellomycotina</taxon>
        <taxon>Harpellomycetes</taxon>
        <taxon>Harpellales</taxon>
        <taxon>Legeriomycetaceae</taxon>
        <taxon>Smittium</taxon>
    </lineage>
</organism>
<dbReference type="InterPro" id="IPR021013">
    <property type="entry name" value="ATPase_Vma12"/>
</dbReference>
<evidence type="ECO:0000256" key="1">
    <source>
        <dbReference type="SAM" id="Phobius"/>
    </source>
</evidence>